<keyword evidence="7" id="KW-1185">Reference proteome</keyword>
<name>A0ABW7HEW4_9BURK</name>
<comment type="caution">
    <text evidence="6">The sequence shown here is derived from an EMBL/GenBank/DDBJ whole genome shotgun (WGS) entry which is preliminary data.</text>
</comment>
<evidence type="ECO:0000256" key="1">
    <source>
        <dbReference type="ARBA" id="ARBA00004418"/>
    </source>
</evidence>
<evidence type="ECO:0000313" key="7">
    <source>
        <dbReference type="Proteomes" id="UP001606134"/>
    </source>
</evidence>
<evidence type="ECO:0000256" key="4">
    <source>
        <dbReference type="SAM" id="SignalP"/>
    </source>
</evidence>
<dbReference type="PANTHER" id="PTHR30024:SF47">
    <property type="entry name" value="TAURINE-BINDING PERIPLASMIC PROTEIN"/>
    <property type="match status" value="1"/>
</dbReference>
<comment type="subcellular location">
    <subcellularLocation>
        <location evidence="1">Periplasm</location>
    </subcellularLocation>
</comment>
<dbReference type="InterPro" id="IPR015168">
    <property type="entry name" value="SsuA/THI5"/>
</dbReference>
<gene>
    <name evidence="6" type="ORF">ACG04R_16095</name>
</gene>
<dbReference type="RefSeq" id="WP_394412609.1">
    <property type="nucleotide sequence ID" value="NZ_JBIGIC010000007.1"/>
</dbReference>
<reference evidence="6 7" key="1">
    <citation type="submission" date="2024-08" db="EMBL/GenBank/DDBJ databases">
        <authorList>
            <person name="Lu H."/>
        </authorList>
    </citation>
    <scope>NUCLEOTIDE SEQUENCE [LARGE SCALE GENOMIC DNA]</scope>
    <source>
        <strain evidence="6 7">BYS78W</strain>
    </source>
</reference>
<accession>A0ABW7HEW4</accession>
<feature type="chain" id="PRO_5047070781" evidence="4">
    <location>
        <begin position="29"/>
        <end position="325"/>
    </location>
</feature>
<feature type="signal peptide" evidence="4">
    <location>
        <begin position="1"/>
        <end position="28"/>
    </location>
</feature>
<sequence>MTPAAPRRSTARLWAALLLGLASLGAHAAPLVIAIGETSLFAPLQLAAQEGYFAAEGLDVKVIPCVNGRRCLKHLTDGDAQVATVADTPIVFALHAGHRFDIVASFGTTVHDTALVARADRGIRTPADLAGKRLGVVRGTSAHYFANVFLLINGVPRDAVNIVFIDPNAGIDPLLRGDIDAAALYRPYGPQAVQQLGAKGLVLKTLLPYALMVNLVAQPGLSQDSLLRVLRAARRGVDLLNSQPARAQALLAARWRTDTKTAAERLDGYEFRLVLSQNLLSTLEAESRWAVREDLVERGGKPDFLEIMRVEPLRALDPRAVTLIK</sequence>
<proteinExistence type="inferred from homology"/>
<comment type="similarity">
    <text evidence="2">Belongs to the bacterial solute-binding protein SsuA/TauA family.</text>
</comment>
<feature type="domain" description="SsuA/THI5-like" evidence="5">
    <location>
        <begin position="41"/>
        <end position="247"/>
    </location>
</feature>
<evidence type="ECO:0000256" key="3">
    <source>
        <dbReference type="ARBA" id="ARBA00022729"/>
    </source>
</evidence>
<dbReference type="EMBL" id="JBIGIC010000007">
    <property type="protein sequence ID" value="MFG6488208.1"/>
    <property type="molecule type" value="Genomic_DNA"/>
</dbReference>
<dbReference type="SUPFAM" id="SSF53850">
    <property type="entry name" value="Periplasmic binding protein-like II"/>
    <property type="match status" value="1"/>
</dbReference>
<protein>
    <submittedName>
        <fullName evidence="6">ABC transporter substrate-binding protein</fullName>
    </submittedName>
</protein>
<organism evidence="6 7">
    <name type="scientific">Pelomonas candidula</name>
    <dbReference type="NCBI Taxonomy" id="3299025"/>
    <lineage>
        <taxon>Bacteria</taxon>
        <taxon>Pseudomonadati</taxon>
        <taxon>Pseudomonadota</taxon>
        <taxon>Betaproteobacteria</taxon>
        <taxon>Burkholderiales</taxon>
        <taxon>Sphaerotilaceae</taxon>
        <taxon>Roseateles</taxon>
    </lineage>
</organism>
<keyword evidence="3 4" id="KW-0732">Signal</keyword>
<evidence type="ECO:0000259" key="5">
    <source>
        <dbReference type="Pfam" id="PF09084"/>
    </source>
</evidence>
<dbReference type="Gene3D" id="3.40.190.10">
    <property type="entry name" value="Periplasmic binding protein-like II"/>
    <property type="match status" value="2"/>
</dbReference>
<dbReference type="Proteomes" id="UP001606134">
    <property type="component" value="Unassembled WGS sequence"/>
</dbReference>
<evidence type="ECO:0000313" key="6">
    <source>
        <dbReference type="EMBL" id="MFG6488208.1"/>
    </source>
</evidence>
<dbReference type="PANTHER" id="PTHR30024">
    <property type="entry name" value="ALIPHATIC SULFONATES-BINDING PROTEIN-RELATED"/>
    <property type="match status" value="1"/>
</dbReference>
<evidence type="ECO:0000256" key="2">
    <source>
        <dbReference type="ARBA" id="ARBA00010742"/>
    </source>
</evidence>
<dbReference type="Pfam" id="PF09084">
    <property type="entry name" value="NMT1"/>
    <property type="match status" value="1"/>
</dbReference>